<dbReference type="InterPro" id="IPR002125">
    <property type="entry name" value="CMP_dCMP_dom"/>
</dbReference>
<dbReference type="SUPFAM" id="SSF53927">
    <property type="entry name" value="Cytidine deaminase-like"/>
    <property type="match status" value="1"/>
</dbReference>
<dbReference type="PANTHER" id="PTHR11079">
    <property type="entry name" value="CYTOSINE DEAMINASE FAMILY MEMBER"/>
    <property type="match status" value="1"/>
</dbReference>
<dbReference type="GO" id="GO:0047974">
    <property type="term" value="F:guanosine deaminase activity"/>
    <property type="evidence" value="ECO:0007669"/>
    <property type="project" value="TreeGrafter"/>
</dbReference>
<dbReference type="PANTHER" id="PTHR11079:SF161">
    <property type="entry name" value="CMP_DCMP-TYPE DEAMINASE DOMAIN-CONTAINING PROTEIN"/>
    <property type="match status" value="1"/>
</dbReference>
<dbReference type="GO" id="GO:0006152">
    <property type="term" value="P:purine nucleoside catabolic process"/>
    <property type="evidence" value="ECO:0007669"/>
    <property type="project" value="TreeGrafter"/>
</dbReference>
<proteinExistence type="predicted"/>
<dbReference type="STRING" id="1161099.SAMN05444817_10540"/>
<organism evidence="2 3">
    <name type="scientific">Corynebacterium appendicis CIP 107643</name>
    <dbReference type="NCBI Taxonomy" id="1161099"/>
    <lineage>
        <taxon>Bacteria</taxon>
        <taxon>Bacillati</taxon>
        <taxon>Actinomycetota</taxon>
        <taxon>Actinomycetes</taxon>
        <taxon>Mycobacteriales</taxon>
        <taxon>Corynebacteriaceae</taxon>
        <taxon>Corynebacterium</taxon>
    </lineage>
</organism>
<dbReference type="PROSITE" id="PS51747">
    <property type="entry name" value="CYT_DCMP_DEAMINASES_2"/>
    <property type="match status" value="1"/>
</dbReference>
<sequence>MSRTSPDALAEVMDQAVEKCVEHVEAGGLPFVGVVVDDSGIISDFGVNRVRETLDPSAHAEIVAMREVLEEDGREDLTGTALLATGEPCGLCYRFALDHGIEAIYVAVDRDVVAEWGFDYRASYPSLGITDELRSAVFNHLPTERGSEPFSRYLQTQNNRGR</sequence>
<dbReference type="RefSeq" id="WP_076599127.1">
    <property type="nucleotide sequence ID" value="NZ_CP046976.1"/>
</dbReference>
<protein>
    <submittedName>
        <fullName evidence="2">tRNA(Arg) A34 adenosine deaminase TadA</fullName>
    </submittedName>
</protein>
<accession>A0A1N7JA78</accession>
<name>A0A1N7JA78_9CORY</name>
<dbReference type="OrthoDB" id="9802676at2"/>
<keyword evidence="3" id="KW-1185">Reference proteome</keyword>
<gene>
    <name evidence="2" type="ORF">SAMN05444817_10540</name>
</gene>
<dbReference type="Proteomes" id="UP000186292">
    <property type="component" value="Unassembled WGS sequence"/>
</dbReference>
<dbReference type="CDD" id="cd01285">
    <property type="entry name" value="nucleoside_deaminase"/>
    <property type="match status" value="1"/>
</dbReference>
<dbReference type="Gene3D" id="3.40.140.10">
    <property type="entry name" value="Cytidine Deaminase, domain 2"/>
    <property type="match status" value="1"/>
</dbReference>
<evidence type="ECO:0000259" key="1">
    <source>
        <dbReference type="PROSITE" id="PS51747"/>
    </source>
</evidence>
<dbReference type="AlphaFoldDB" id="A0A1N7JA78"/>
<evidence type="ECO:0000313" key="2">
    <source>
        <dbReference type="EMBL" id="SIS46177.1"/>
    </source>
</evidence>
<reference evidence="3" key="1">
    <citation type="submission" date="2017-01" db="EMBL/GenBank/DDBJ databases">
        <authorList>
            <person name="Varghese N."/>
            <person name="Submissions S."/>
        </authorList>
    </citation>
    <scope>NUCLEOTIDE SEQUENCE [LARGE SCALE GENOMIC DNA]</scope>
    <source>
        <strain evidence="3">DSM 44531</strain>
    </source>
</reference>
<dbReference type="Pfam" id="PF00383">
    <property type="entry name" value="dCMP_cyt_deam_1"/>
    <property type="match status" value="1"/>
</dbReference>
<evidence type="ECO:0000313" key="3">
    <source>
        <dbReference type="Proteomes" id="UP000186292"/>
    </source>
</evidence>
<dbReference type="EMBL" id="FTOF01000005">
    <property type="protein sequence ID" value="SIS46177.1"/>
    <property type="molecule type" value="Genomic_DNA"/>
</dbReference>
<feature type="domain" description="CMP/dCMP-type deaminase" evidence="1">
    <location>
        <begin position="4"/>
        <end position="127"/>
    </location>
</feature>
<dbReference type="InterPro" id="IPR016193">
    <property type="entry name" value="Cytidine_deaminase-like"/>
</dbReference>